<reference evidence="2 3" key="2">
    <citation type="submission" date="2020-03" db="EMBL/GenBank/DDBJ databases">
        <authorList>
            <person name="Ichikawa N."/>
            <person name="Kimura A."/>
            <person name="Kitahashi Y."/>
            <person name="Uohara A."/>
        </authorList>
    </citation>
    <scope>NUCLEOTIDE SEQUENCE [LARGE SCALE GENOMIC DNA]</scope>
    <source>
        <strain evidence="2 3">NBRC 108639</strain>
    </source>
</reference>
<dbReference type="Proteomes" id="UP000482800">
    <property type="component" value="Unassembled WGS sequence"/>
</dbReference>
<gene>
    <name evidence="2" type="ORF">Phou_025500</name>
</gene>
<organism evidence="2 3">
    <name type="scientific">Phytohabitans houttuyneae</name>
    <dbReference type="NCBI Taxonomy" id="1076126"/>
    <lineage>
        <taxon>Bacteria</taxon>
        <taxon>Bacillati</taxon>
        <taxon>Actinomycetota</taxon>
        <taxon>Actinomycetes</taxon>
        <taxon>Micromonosporales</taxon>
        <taxon>Micromonosporaceae</taxon>
    </lineage>
</organism>
<dbReference type="EMBL" id="BLPF01000001">
    <property type="protein sequence ID" value="GFJ78370.1"/>
    <property type="molecule type" value="Genomic_DNA"/>
</dbReference>
<evidence type="ECO:0000256" key="1">
    <source>
        <dbReference type="SAM" id="MobiDB-lite"/>
    </source>
</evidence>
<accession>A0A6V8K4A1</accession>
<proteinExistence type="predicted"/>
<protein>
    <submittedName>
        <fullName evidence="2">Uncharacterized protein</fullName>
    </submittedName>
</protein>
<comment type="caution">
    <text evidence="2">The sequence shown here is derived from an EMBL/GenBank/DDBJ whole genome shotgun (WGS) entry which is preliminary data.</text>
</comment>
<name>A0A6V8K4A1_9ACTN</name>
<dbReference type="AlphaFoldDB" id="A0A6V8K4A1"/>
<reference evidence="2 3" key="1">
    <citation type="submission" date="2020-03" db="EMBL/GenBank/DDBJ databases">
        <title>Whole genome shotgun sequence of Phytohabitans houttuyneae NBRC 108639.</title>
        <authorList>
            <person name="Komaki H."/>
            <person name="Tamura T."/>
        </authorList>
    </citation>
    <scope>NUCLEOTIDE SEQUENCE [LARGE SCALE GENOMIC DNA]</scope>
    <source>
        <strain evidence="2 3">NBRC 108639</strain>
    </source>
</reference>
<keyword evidence="3" id="KW-1185">Reference proteome</keyword>
<evidence type="ECO:0000313" key="3">
    <source>
        <dbReference type="Proteomes" id="UP000482800"/>
    </source>
</evidence>
<feature type="region of interest" description="Disordered" evidence="1">
    <location>
        <begin position="1"/>
        <end position="45"/>
    </location>
</feature>
<sequence length="75" mass="8256">MLDVHVETEDEERGDEAEPGQRREPATGGIWAGRGQGGRSDRGHRVTILGSDPGWGVAMMTPWIPYAARIVRMPE</sequence>
<feature type="compositionally biased region" description="Acidic residues" evidence="1">
    <location>
        <begin position="8"/>
        <end position="18"/>
    </location>
</feature>
<evidence type="ECO:0000313" key="2">
    <source>
        <dbReference type="EMBL" id="GFJ78370.1"/>
    </source>
</evidence>